<dbReference type="EMBL" id="JAKLJA010000004">
    <property type="protein sequence ID" value="MCG5073423.1"/>
    <property type="molecule type" value="Genomic_DNA"/>
</dbReference>
<feature type="region of interest" description="Disordered" evidence="7">
    <location>
        <begin position="39"/>
        <end position="82"/>
    </location>
</feature>
<comment type="cofactor">
    <cofactor evidence="1">
        <name>Zn(2+)</name>
        <dbReference type="ChEBI" id="CHEBI:29105"/>
    </cofactor>
</comment>
<name>A0A9X1RL26_9BURK</name>
<protein>
    <submittedName>
        <fullName evidence="9">Peptidoglycan DD-metalloendopeptidase family protein</fullName>
    </submittedName>
</protein>
<gene>
    <name evidence="9" type="ORF">L5014_08600</name>
</gene>
<evidence type="ECO:0000256" key="1">
    <source>
        <dbReference type="ARBA" id="ARBA00001947"/>
    </source>
</evidence>
<dbReference type="PANTHER" id="PTHR21666:SF288">
    <property type="entry name" value="CELL DIVISION PROTEIN YTFB"/>
    <property type="match status" value="1"/>
</dbReference>
<dbReference type="AlphaFoldDB" id="A0A9X1RL26"/>
<reference evidence="9" key="1">
    <citation type="submission" date="2022-01" db="EMBL/GenBank/DDBJ databases">
        <title>Genome sequence and assembly of Parabukholderia sp. RG36.</title>
        <authorList>
            <person name="Chhetri G."/>
        </authorList>
    </citation>
    <scope>NUCLEOTIDE SEQUENCE</scope>
    <source>
        <strain evidence="9">RG36</strain>
    </source>
</reference>
<keyword evidence="6" id="KW-0482">Metalloprotease</keyword>
<dbReference type="InterPro" id="IPR011055">
    <property type="entry name" value="Dup_hybrid_motif"/>
</dbReference>
<evidence type="ECO:0000256" key="7">
    <source>
        <dbReference type="SAM" id="MobiDB-lite"/>
    </source>
</evidence>
<keyword evidence="3" id="KW-0479">Metal-binding</keyword>
<keyword evidence="2" id="KW-0645">Protease</keyword>
<evidence type="ECO:0000256" key="2">
    <source>
        <dbReference type="ARBA" id="ARBA00022670"/>
    </source>
</evidence>
<dbReference type="PANTHER" id="PTHR21666">
    <property type="entry name" value="PEPTIDASE-RELATED"/>
    <property type="match status" value="1"/>
</dbReference>
<evidence type="ECO:0000256" key="3">
    <source>
        <dbReference type="ARBA" id="ARBA00022723"/>
    </source>
</evidence>
<dbReference type="InterPro" id="IPR016047">
    <property type="entry name" value="M23ase_b-sheet_dom"/>
</dbReference>
<evidence type="ECO:0000256" key="6">
    <source>
        <dbReference type="ARBA" id="ARBA00023049"/>
    </source>
</evidence>
<evidence type="ECO:0000313" key="9">
    <source>
        <dbReference type="EMBL" id="MCG5073423.1"/>
    </source>
</evidence>
<dbReference type="Proteomes" id="UP001139308">
    <property type="component" value="Unassembled WGS sequence"/>
</dbReference>
<feature type="domain" description="M23ase beta-sheet core" evidence="8">
    <location>
        <begin position="264"/>
        <end position="360"/>
    </location>
</feature>
<dbReference type="RefSeq" id="WP_238463152.1">
    <property type="nucleotide sequence ID" value="NZ_JAKLJA010000004.1"/>
</dbReference>
<dbReference type="Pfam" id="PF01551">
    <property type="entry name" value="Peptidase_M23"/>
    <property type="match status" value="1"/>
</dbReference>
<dbReference type="GO" id="GO:0004222">
    <property type="term" value="F:metalloendopeptidase activity"/>
    <property type="evidence" value="ECO:0007669"/>
    <property type="project" value="TreeGrafter"/>
</dbReference>
<comment type="caution">
    <text evidence="9">The sequence shown here is derived from an EMBL/GenBank/DDBJ whole genome shotgun (WGS) entry which is preliminary data.</text>
</comment>
<evidence type="ECO:0000256" key="4">
    <source>
        <dbReference type="ARBA" id="ARBA00022801"/>
    </source>
</evidence>
<dbReference type="Gene3D" id="2.70.70.10">
    <property type="entry name" value="Glucose Permease (Domain IIA)"/>
    <property type="match status" value="1"/>
</dbReference>
<keyword evidence="5" id="KW-0862">Zinc</keyword>
<evidence type="ECO:0000313" key="10">
    <source>
        <dbReference type="Proteomes" id="UP001139308"/>
    </source>
</evidence>
<proteinExistence type="predicted"/>
<dbReference type="InterPro" id="IPR050570">
    <property type="entry name" value="Cell_wall_metabolism_enzyme"/>
</dbReference>
<dbReference type="GO" id="GO:0046872">
    <property type="term" value="F:metal ion binding"/>
    <property type="evidence" value="ECO:0007669"/>
    <property type="project" value="UniProtKB-KW"/>
</dbReference>
<evidence type="ECO:0000259" key="8">
    <source>
        <dbReference type="Pfam" id="PF01551"/>
    </source>
</evidence>
<dbReference type="GO" id="GO:0006508">
    <property type="term" value="P:proteolysis"/>
    <property type="evidence" value="ECO:0007669"/>
    <property type="project" value="UniProtKB-KW"/>
</dbReference>
<organism evidence="9 10">
    <name type="scientific">Paraburkholderia tagetis</name>
    <dbReference type="NCBI Taxonomy" id="2913261"/>
    <lineage>
        <taxon>Bacteria</taxon>
        <taxon>Pseudomonadati</taxon>
        <taxon>Pseudomonadota</taxon>
        <taxon>Betaproteobacteria</taxon>
        <taxon>Burkholderiales</taxon>
        <taxon>Burkholderiaceae</taxon>
        <taxon>Paraburkholderia</taxon>
    </lineage>
</organism>
<sequence length="390" mass="40476">MLIAALSTACTAWLSHEMPRPGAEISLHASDDLPERAMRDRGLAPTPSAGTPDGAAPNGAAPRVATPGVTAPRAATPGVATPGVATPGAATPGVATLAPANAVAPVPIYRVESARVTQRFSATASQLGADAAATAKLARALAGKLDFRHDLQPGSQVRLVFRDGASNAAGAQASASAKPAGTAGNAAAAPSAAADDTPVAIRISTGKESHDLFLYRKLGGKAFYYSADGQPAAPSFLRYPLDYTRISSAFSPNRLNPVTHRWAAHEGVDFAAPVGTPVHATAQGTVTFVGRQTGYGRVIKIQNFGEFSTTFAHLSRFTKSLHVGSQVSQGQVIGYVGRTGWATGPHLHYEVHVDHVPEDPLTVELPVRTALNGKDLEHFAQQVQQLTPML</sequence>
<dbReference type="SUPFAM" id="SSF51261">
    <property type="entry name" value="Duplicated hybrid motif"/>
    <property type="match status" value="1"/>
</dbReference>
<dbReference type="CDD" id="cd12797">
    <property type="entry name" value="M23_peptidase"/>
    <property type="match status" value="1"/>
</dbReference>
<dbReference type="Gene3D" id="3.10.450.350">
    <property type="match status" value="1"/>
</dbReference>
<feature type="region of interest" description="Disordered" evidence="7">
    <location>
        <begin position="172"/>
        <end position="191"/>
    </location>
</feature>
<keyword evidence="10" id="KW-1185">Reference proteome</keyword>
<evidence type="ECO:0000256" key="5">
    <source>
        <dbReference type="ARBA" id="ARBA00022833"/>
    </source>
</evidence>
<keyword evidence="4" id="KW-0378">Hydrolase</keyword>
<accession>A0A9X1RL26</accession>